<gene>
    <name evidence="1" type="ORF">CLV89_1287</name>
</gene>
<accession>A0A2T1A3W6</accession>
<dbReference type="AlphaFoldDB" id="A0A2T1A3W6"/>
<protein>
    <submittedName>
        <fullName evidence="1">Uncharacterized protein</fullName>
    </submittedName>
</protein>
<proteinExistence type="predicted"/>
<sequence length="197" mass="21148">MQRCKPSAAISMAGFRSCRQMNPSACRNVRRLGEHVAMQAAELAFMSTRGAGPLTAAGGTLGCVSRSSVKAPPGPLEPRGLSWGLVCQMPSKTDFCVTSLTQSAALAGAKRSFVEIAANGGNEPIVQNAARRVNVGFRCMLASSTLLNVTSHLVGEKIDEHSDLAREVSSSWIDSADRSCGWFQRITRQYWNESARV</sequence>
<reference evidence="1 2" key="1">
    <citation type="submission" date="2018-03" db="EMBL/GenBank/DDBJ databases">
        <title>Genomic Encyclopedia of Archaeal and Bacterial Type Strains, Phase II (KMG-II): from individual species to whole genera.</title>
        <authorList>
            <person name="Goeker M."/>
        </authorList>
    </citation>
    <scope>NUCLEOTIDE SEQUENCE [LARGE SCALE GENOMIC DNA]</scope>
    <source>
        <strain evidence="1 2">DSM 25328</strain>
    </source>
</reference>
<dbReference type="EMBL" id="PVUF01000028">
    <property type="protein sequence ID" value="PRZ43302.1"/>
    <property type="molecule type" value="Genomic_DNA"/>
</dbReference>
<dbReference type="Proteomes" id="UP000237718">
    <property type="component" value="Unassembled WGS sequence"/>
</dbReference>
<name>A0A2T1A3W6_TRISK</name>
<evidence type="ECO:0000313" key="1">
    <source>
        <dbReference type="EMBL" id="PRZ43302.1"/>
    </source>
</evidence>
<evidence type="ECO:0000313" key="2">
    <source>
        <dbReference type="Proteomes" id="UP000237718"/>
    </source>
</evidence>
<comment type="caution">
    <text evidence="1">The sequence shown here is derived from an EMBL/GenBank/DDBJ whole genome shotgun (WGS) entry which is preliminary data.</text>
</comment>
<organism evidence="1 2">
    <name type="scientific">Tritonibacter scottomollicae</name>
    <name type="common">Epibacterium scottomollicae</name>
    <dbReference type="NCBI Taxonomy" id="483013"/>
    <lineage>
        <taxon>Bacteria</taxon>
        <taxon>Pseudomonadati</taxon>
        <taxon>Pseudomonadota</taxon>
        <taxon>Alphaproteobacteria</taxon>
        <taxon>Rhodobacterales</taxon>
        <taxon>Paracoccaceae</taxon>
        <taxon>Tritonibacter</taxon>
    </lineage>
</organism>